<evidence type="ECO:0000313" key="1">
    <source>
        <dbReference type="EMBL" id="GEU47567.1"/>
    </source>
</evidence>
<gene>
    <name evidence="1" type="ORF">Tci_019545</name>
</gene>
<reference evidence="1" key="1">
    <citation type="journal article" date="2019" name="Sci. Rep.">
        <title>Draft genome of Tanacetum cinerariifolium, the natural source of mosquito coil.</title>
        <authorList>
            <person name="Yamashiro T."/>
            <person name="Shiraishi A."/>
            <person name="Satake H."/>
            <person name="Nakayama K."/>
        </authorList>
    </citation>
    <scope>NUCLEOTIDE SEQUENCE</scope>
</reference>
<comment type="caution">
    <text evidence="1">The sequence shown here is derived from an EMBL/GenBank/DDBJ whole genome shotgun (WGS) entry which is preliminary data.</text>
</comment>
<dbReference type="EMBL" id="BKCJ010002290">
    <property type="protein sequence ID" value="GEU47567.1"/>
    <property type="molecule type" value="Genomic_DNA"/>
</dbReference>
<organism evidence="1">
    <name type="scientific">Tanacetum cinerariifolium</name>
    <name type="common">Dalmatian daisy</name>
    <name type="synonym">Chrysanthemum cinerariifolium</name>
    <dbReference type="NCBI Taxonomy" id="118510"/>
    <lineage>
        <taxon>Eukaryota</taxon>
        <taxon>Viridiplantae</taxon>
        <taxon>Streptophyta</taxon>
        <taxon>Embryophyta</taxon>
        <taxon>Tracheophyta</taxon>
        <taxon>Spermatophyta</taxon>
        <taxon>Magnoliopsida</taxon>
        <taxon>eudicotyledons</taxon>
        <taxon>Gunneridae</taxon>
        <taxon>Pentapetalae</taxon>
        <taxon>asterids</taxon>
        <taxon>campanulids</taxon>
        <taxon>Asterales</taxon>
        <taxon>Asteraceae</taxon>
        <taxon>Asteroideae</taxon>
        <taxon>Anthemideae</taxon>
        <taxon>Anthemidinae</taxon>
        <taxon>Tanacetum</taxon>
    </lineage>
</organism>
<accession>A0A6L2KFS9</accession>
<protein>
    <submittedName>
        <fullName evidence="1">Probable L-gulonolactone oxidase 6</fullName>
    </submittedName>
</protein>
<name>A0A6L2KFS9_TANCI</name>
<dbReference type="AlphaFoldDB" id="A0A6L2KFS9"/>
<proteinExistence type="predicted"/>
<sequence>MLPPLRRRVETALKQLMKRDNGIQALFVEDLKMSGFDKEIATAKTTVMISASVPSLMFQSDVQQENREDDDIGGKGEAAPNMLTTLMKTSRIHGSIPLLINQLFHKNSLVTNDIVEVADLTSKDIGSSKRWIGHALEPGNHIYCLYDPKDAEITAYPWDPRVKGLFFHQTTVSIAAVRAGLTKTKMAKRI</sequence>